<dbReference type="GO" id="GO:0017171">
    <property type="term" value="F:serine hydrolase activity"/>
    <property type="evidence" value="ECO:0007669"/>
    <property type="project" value="TreeGrafter"/>
</dbReference>
<dbReference type="Gene3D" id="3.30.70.270">
    <property type="match status" value="2"/>
</dbReference>
<evidence type="ECO:0000259" key="2">
    <source>
        <dbReference type="Pfam" id="PF17919"/>
    </source>
</evidence>
<dbReference type="InterPro" id="IPR043128">
    <property type="entry name" value="Rev_trsase/Diguanyl_cyclase"/>
</dbReference>
<dbReference type="PANTHER" id="PTHR20908:SF4">
    <property type="entry name" value="SI:DKEY-5I3.5"/>
    <property type="match status" value="1"/>
</dbReference>
<evidence type="ECO:0000256" key="1">
    <source>
        <dbReference type="SAM" id="MobiDB-lite"/>
    </source>
</evidence>
<feature type="region of interest" description="Disordered" evidence="1">
    <location>
        <begin position="214"/>
        <end position="234"/>
    </location>
</feature>
<sequence length="516" mass="58025">MLQRSRERGVRLNPEKSTVGATEVSYFGHLLTATGIKPDPQKILAIKEMEPPKNRAELETVLGMVNYLAKFAPSLSNANAPLRQLLKQSSEFLWDKQHDIAFQNVKDLITREPGPILAYYDPNKELRLQVDASKYGLGAVVLQEGKPIGYASKSLTDCEINYAQIQKELYAILFGCKRFHHKSHSGSDMSVIVGEGRVIAWRVTRSITYYCTSDTPAPSPPTSPLSSHLDSPLPSPSYSLSTPFISDMPSHPTVSSTLTPSFSDVPTLSPSSPSSSPRPLLLLLPWLGARPGAMAKYRDLYLERGLDILSVESTVWHFLWPRWGLEYGSEVLEVLGDPRFKGRPLLVHAFSIGGYTFTQLLSQMAREPHKYPGLAQRVVGHVYDSMVVGSLEHMATGLGKTLFPRIEPLVRYTALLYFWLFKSQTVHYYDNSVQVFYNSPVTAPALFFFCENDALCDPVAMEAVLDFWRKRDVAVETRKWKESVHAAHLRCHPEEYLSTLEKFMISLNIAPLREKM</sequence>
<dbReference type="InterPro" id="IPR029058">
    <property type="entry name" value="AB_hydrolase_fold"/>
</dbReference>
<dbReference type="Gene3D" id="3.40.50.1820">
    <property type="entry name" value="alpha/beta hydrolase"/>
    <property type="match status" value="1"/>
</dbReference>
<accession>A0A8U0PZ50</accession>
<feature type="compositionally biased region" description="Low complexity" evidence="1">
    <location>
        <begin position="224"/>
        <end position="234"/>
    </location>
</feature>
<dbReference type="FunFam" id="3.30.70.270:FF:000026">
    <property type="entry name" value="Transposon Ty3-G Gag-Pol polyprotein"/>
    <property type="match status" value="1"/>
</dbReference>
<dbReference type="InterPro" id="IPR041577">
    <property type="entry name" value="RT_RNaseH_2"/>
</dbReference>
<dbReference type="PANTHER" id="PTHR20908">
    <property type="entry name" value="LD15586P"/>
    <property type="match status" value="1"/>
</dbReference>
<dbReference type="SUPFAM" id="SSF53474">
    <property type="entry name" value="alpha/beta-Hydrolases"/>
    <property type="match status" value="1"/>
</dbReference>
<name>A0A8U0PZ50_SALNM</name>
<dbReference type="Proteomes" id="UP000808372">
    <property type="component" value="Chromosome 38"/>
</dbReference>
<dbReference type="Pfam" id="PF17919">
    <property type="entry name" value="RT_RNaseH_2"/>
    <property type="match status" value="1"/>
</dbReference>
<dbReference type="RefSeq" id="XP_038833590.1">
    <property type="nucleotide sequence ID" value="XM_038977662.1"/>
</dbReference>
<dbReference type="KEGG" id="snh:120031843"/>
<dbReference type="AlphaFoldDB" id="A0A8U0PZ50"/>
<proteinExistence type="predicted"/>
<evidence type="ECO:0000313" key="4">
    <source>
        <dbReference type="RefSeq" id="XP_038833590.1"/>
    </source>
</evidence>
<dbReference type="GeneID" id="120031843"/>
<dbReference type="SUPFAM" id="SSF56672">
    <property type="entry name" value="DNA/RNA polymerases"/>
    <property type="match status" value="1"/>
</dbReference>
<protein>
    <submittedName>
        <fullName evidence="4">Uncharacterized protein LOC120031843</fullName>
    </submittedName>
</protein>
<organism evidence="3 4">
    <name type="scientific">Salvelinus namaycush</name>
    <name type="common">Lake trout</name>
    <name type="synonym">Salmo namaycush</name>
    <dbReference type="NCBI Taxonomy" id="8040"/>
    <lineage>
        <taxon>Eukaryota</taxon>
        <taxon>Metazoa</taxon>
        <taxon>Chordata</taxon>
        <taxon>Craniata</taxon>
        <taxon>Vertebrata</taxon>
        <taxon>Euteleostomi</taxon>
        <taxon>Actinopterygii</taxon>
        <taxon>Neopterygii</taxon>
        <taxon>Teleostei</taxon>
        <taxon>Protacanthopterygii</taxon>
        <taxon>Salmoniformes</taxon>
        <taxon>Salmonidae</taxon>
        <taxon>Salmoninae</taxon>
        <taxon>Salvelinus</taxon>
    </lineage>
</organism>
<dbReference type="InterPro" id="IPR043502">
    <property type="entry name" value="DNA/RNA_pol_sf"/>
</dbReference>
<gene>
    <name evidence="4" type="primary">LOC120031843</name>
</gene>
<dbReference type="InterPro" id="IPR008547">
    <property type="entry name" value="DUF829_TMEM53"/>
</dbReference>
<dbReference type="Pfam" id="PF05705">
    <property type="entry name" value="DUF829"/>
    <property type="match status" value="1"/>
</dbReference>
<reference evidence="4" key="1">
    <citation type="submission" date="2025-08" db="UniProtKB">
        <authorList>
            <consortium name="RefSeq"/>
        </authorList>
    </citation>
    <scope>IDENTIFICATION</scope>
    <source>
        <tissue evidence="4">White muscle</tissue>
    </source>
</reference>
<feature type="domain" description="Reverse transcriptase/retrotransposon-derived protein RNase H-like" evidence="2">
    <location>
        <begin position="94"/>
        <end position="181"/>
    </location>
</feature>
<evidence type="ECO:0000313" key="3">
    <source>
        <dbReference type="Proteomes" id="UP000808372"/>
    </source>
</evidence>
<keyword evidence="3" id="KW-1185">Reference proteome</keyword>